<feature type="domain" description="HTH lysR-type" evidence="5">
    <location>
        <begin position="63"/>
        <end position="112"/>
    </location>
</feature>
<dbReference type="Pfam" id="PF03466">
    <property type="entry name" value="LysR_substrate"/>
    <property type="match status" value="1"/>
</dbReference>
<dbReference type="PRINTS" id="PR00039">
    <property type="entry name" value="HTHLYSR"/>
</dbReference>
<keyword evidence="7" id="KW-1185">Reference proteome</keyword>
<evidence type="ECO:0000313" key="6">
    <source>
        <dbReference type="EMBL" id="PRD52388.1"/>
    </source>
</evidence>
<dbReference type="InterPro" id="IPR000847">
    <property type="entry name" value="LysR_HTH_N"/>
</dbReference>
<dbReference type="OrthoDB" id="5297263at2"/>
<evidence type="ECO:0000259" key="5">
    <source>
        <dbReference type="PROSITE" id="PS50931"/>
    </source>
</evidence>
<keyword evidence="3" id="KW-0238">DNA-binding</keyword>
<dbReference type="GO" id="GO:0000976">
    <property type="term" value="F:transcription cis-regulatory region binding"/>
    <property type="evidence" value="ECO:0007669"/>
    <property type="project" value="TreeGrafter"/>
</dbReference>
<keyword evidence="2" id="KW-0805">Transcription regulation</keyword>
<evidence type="ECO:0000256" key="3">
    <source>
        <dbReference type="ARBA" id="ARBA00023125"/>
    </source>
</evidence>
<dbReference type="SUPFAM" id="SSF46785">
    <property type="entry name" value="Winged helix' DNA-binding domain"/>
    <property type="match status" value="1"/>
</dbReference>
<dbReference type="SUPFAM" id="SSF53850">
    <property type="entry name" value="Periplasmic binding protein-like II"/>
    <property type="match status" value="1"/>
</dbReference>
<dbReference type="Proteomes" id="UP000238563">
    <property type="component" value="Unassembled WGS sequence"/>
</dbReference>
<sequence length="362" mass="40844">MTARNSNRSPDYGKIRNEHCIIDKIYIMTPSHHRVDAGSKRAGSHLTGPQRGANVMDKVLQQFLAIAEAGTISGAATTLFVTQPTLTFNMKKLEDSLGVPLFVRTSRGITLTSYGETLYENTRVMRRLYDNTIASIEEQRARREQGLNIGTGYSWWSLFLKDLILDYRRRNPNAPIYVSIGNQLRCMDQLLSGDTSLFIGHEVKGMARDTGTTFLPLTQVHNGYFVRAGHPLLDKPRRLAELEEYPAVVSNSPETRHLRLFGYNVRERADIASNAYKFAFASNSLAACLDYIKETDAVFCHSAVMSHTFRQRDVYPVIVEDENVLERFNVGIYVLHERMEDAFVSRLIDDIKAAAARVLSTA</sequence>
<dbReference type="EMBL" id="PVBT01000004">
    <property type="protein sequence ID" value="PRD52388.1"/>
    <property type="molecule type" value="Genomic_DNA"/>
</dbReference>
<dbReference type="PANTHER" id="PTHR30126">
    <property type="entry name" value="HTH-TYPE TRANSCRIPTIONAL REGULATOR"/>
    <property type="match status" value="1"/>
</dbReference>
<dbReference type="Pfam" id="PF00126">
    <property type="entry name" value="HTH_1"/>
    <property type="match status" value="1"/>
</dbReference>
<evidence type="ECO:0000256" key="2">
    <source>
        <dbReference type="ARBA" id="ARBA00023015"/>
    </source>
</evidence>
<dbReference type="InterPro" id="IPR036388">
    <property type="entry name" value="WH-like_DNA-bd_sf"/>
</dbReference>
<reference evidence="6 7" key="1">
    <citation type="submission" date="2018-02" db="EMBL/GenBank/DDBJ databases">
        <title>The draft genome of Phyllobacterium myrsinacearum DSM5892.</title>
        <authorList>
            <person name="Li L."/>
            <person name="Liu L."/>
            <person name="Zhang X."/>
            <person name="Wang T."/>
        </authorList>
    </citation>
    <scope>NUCLEOTIDE SEQUENCE [LARGE SCALE GENOMIC DNA]</scope>
    <source>
        <strain evidence="6 7">DSM 5892</strain>
    </source>
</reference>
<dbReference type="Gene3D" id="3.40.190.10">
    <property type="entry name" value="Periplasmic binding protein-like II"/>
    <property type="match status" value="2"/>
</dbReference>
<dbReference type="PANTHER" id="PTHR30126:SF97">
    <property type="entry name" value="HTH-TYPE TRANSCRIPTIONAL REGULATOR ABGR"/>
    <property type="match status" value="1"/>
</dbReference>
<evidence type="ECO:0000313" key="7">
    <source>
        <dbReference type="Proteomes" id="UP000238563"/>
    </source>
</evidence>
<dbReference type="RefSeq" id="WP_105734898.1">
    <property type="nucleotide sequence ID" value="NZ_PVBT01000004.1"/>
</dbReference>
<comment type="similarity">
    <text evidence="1">Belongs to the LysR transcriptional regulatory family.</text>
</comment>
<dbReference type="InterPro" id="IPR036390">
    <property type="entry name" value="WH_DNA-bd_sf"/>
</dbReference>
<dbReference type="AlphaFoldDB" id="A0A2S9JHB6"/>
<keyword evidence="4" id="KW-0804">Transcription</keyword>
<name>A0A2S9JHB6_9HYPH</name>
<protein>
    <submittedName>
        <fullName evidence="6">LysR family transcriptional regulator</fullName>
    </submittedName>
</protein>
<dbReference type="PROSITE" id="PS50931">
    <property type="entry name" value="HTH_LYSR"/>
    <property type="match status" value="1"/>
</dbReference>
<accession>A0A2S9JHB6</accession>
<gene>
    <name evidence="6" type="ORF">C5750_15990</name>
</gene>
<dbReference type="GO" id="GO:0003700">
    <property type="term" value="F:DNA-binding transcription factor activity"/>
    <property type="evidence" value="ECO:0007669"/>
    <property type="project" value="InterPro"/>
</dbReference>
<dbReference type="Gene3D" id="1.10.10.10">
    <property type="entry name" value="Winged helix-like DNA-binding domain superfamily/Winged helix DNA-binding domain"/>
    <property type="match status" value="1"/>
</dbReference>
<comment type="caution">
    <text evidence="6">The sequence shown here is derived from an EMBL/GenBank/DDBJ whole genome shotgun (WGS) entry which is preliminary data.</text>
</comment>
<organism evidence="6 7">
    <name type="scientific">Phyllobacterium myrsinacearum</name>
    <dbReference type="NCBI Taxonomy" id="28101"/>
    <lineage>
        <taxon>Bacteria</taxon>
        <taxon>Pseudomonadati</taxon>
        <taxon>Pseudomonadota</taxon>
        <taxon>Alphaproteobacteria</taxon>
        <taxon>Hyphomicrobiales</taxon>
        <taxon>Phyllobacteriaceae</taxon>
        <taxon>Phyllobacterium</taxon>
    </lineage>
</organism>
<evidence type="ECO:0000256" key="4">
    <source>
        <dbReference type="ARBA" id="ARBA00023163"/>
    </source>
</evidence>
<dbReference type="InterPro" id="IPR005119">
    <property type="entry name" value="LysR_subst-bd"/>
</dbReference>
<evidence type="ECO:0000256" key="1">
    <source>
        <dbReference type="ARBA" id="ARBA00009437"/>
    </source>
</evidence>
<proteinExistence type="inferred from homology"/>